<proteinExistence type="predicted"/>
<name>A0ABR2VBF1_9PEZI</name>
<feature type="chain" id="PRO_5046348500" evidence="1">
    <location>
        <begin position="19"/>
        <end position="384"/>
    </location>
</feature>
<reference evidence="2 3" key="1">
    <citation type="journal article" date="2024" name="J. Plant Pathol.">
        <title>Sequence and assembly of the genome of Seiridium unicorne, isolate CBS 538.82, causal agent of cypress canker disease.</title>
        <authorList>
            <person name="Scali E."/>
            <person name="Rocca G.D."/>
            <person name="Danti R."/>
            <person name="Garbelotto M."/>
            <person name="Barberini S."/>
            <person name="Baroncelli R."/>
            <person name="Emiliani G."/>
        </authorList>
    </citation>
    <scope>NUCLEOTIDE SEQUENCE [LARGE SCALE GENOMIC DNA]</scope>
    <source>
        <strain evidence="2 3">BM-138-508</strain>
    </source>
</reference>
<evidence type="ECO:0000313" key="2">
    <source>
        <dbReference type="EMBL" id="KAK9423958.1"/>
    </source>
</evidence>
<comment type="caution">
    <text evidence="2">The sequence shown here is derived from an EMBL/GenBank/DDBJ whole genome shotgun (WGS) entry which is preliminary data.</text>
</comment>
<protein>
    <submittedName>
        <fullName evidence="2">DUF4185 domain-containing protein</fullName>
    </submittedName>
</protein>
<evidence type="ECO:0000313" key="3">
    <source>
        <dbReference type="Proteomes" id="UP001408356"/>
    </source>
</evidence>
<gene>
    <name evidence="2" type="ORF">SUNI508_13892</name>
</gene>
<dbReference type="EMBL" id="JARVKF010000055">
    <property type="protein sequence ID" value="KAK9423958.1"/>
    <property type="molecule type" value="Genomic_DNA"/>
</dbReference>
<feature type="signal peptide" evidence="1">
    <location>
        <begin position="1"/>
        <end position="18"/>
    </location>
</feature>
<keyword evidence="3" id="KW-1185">Reference proteome</keyword>
<sequence>MLSHAVVSALLLWRAALGYIPTISGTPQTLGLVQDPTINRDSCGSSRYGDRSLWVCRDSQPYDSDGVPILPIWSSSASWTDFESDGTPVLQEIDSPAGNEIGLLMYGESDEQPFYTYPAGLCSDNTAGSCADGTRYALWPDQPPLVISAASDDSVIAYAWVKQSHISSGLVSLDPNPPVILYRVDYSLSTTDSTELPKVTIVEEGFWTSDQFPYGTYGGVVKDDTAYLYGQNSAGNIGLAKVPIGSIEDKSAYQYYIDETWVGSNPGVNASGLNIPNVSAGGQGTFYYSDVWDLHVWIGQASNSIVPDFYITTCASPEGPWDTPTLFYSAPSGNTLFGGYSLQAHPSLLTNSTENAIYLSYTRPMINSDDVSFYTTPLIYLQWT</sequence>
<keyword evidence="1" id="KW-0732">Signal</keyword>
<organism evidence="2 3">
    <name type="scientific">Seiridium unicorne</name>
    <dbReference type="NCBI Taxonomy" id="138068"/>
    <lineage>
        <taxon>Eukaryota</taxon>
        <taxon>Fungi</taxon>
        <taxon>Dikarya</taxon>
        <taxon>Ascomycota</taxon>
        <taxon>Pezizomycotina</taxon>
        <taxon>Sordariomycetes</taxon>
        <taxon>Xylariomycetidae</taxon>
        <taxon>Amphisphaeriales</taxon>
        <taxon>Sporocadaceae</taxon>
        <taxon>Seiridium</taxon>
    </lineage>
</organism>
<evidence type="ECO:0000256" key="1">
    <source>
        <dbReference type="SAM" id="SignalP"/>
    </source>
</evidence>
<accession>A0ABR2VBF1</accession>
<dbReference type="Proteomes" id="UP001408356">
    <property type="component" value="Unassembled WGS sequence"/>
</dbReference>